<dbReference type="AlphaFoldDB" id="A0A1C6S921"/>
<dbReference type="Proteomes" id="UP000198906">
    <property type="component" value="Unassembled WGS sequence"/>
</dbReference>
<sequence>MDIRGSASGIASALTEQHLVVGNSDWSGKARDAYVSSVTSHSTAAGKISSIAASTSGHLLACAAAGAAFYATLAVVLAKLIAATIVAIAALGSAVFSWAGAALILEEAGVNIAIIGTALVTLSAFLAAQATSMVNLHGEAVDKTAFPAGKWPSPNSFTYNDATVKDGDADWSLATP</sequence>
<evidence type="ECO:0000313" key="2">
    <source>
        <dbReference type="EMBL" id="SCL25884.1"/>
    </source>
</evidence>
<feature type="transmembrane region" description="Helical" evidence="1">
    <location>
        <begin position="85"/>
        <end position="104"/>
    </location>
</feature>
<accession>A0A1C6S921</accession>
<feature type="transmembrane region" description="Helical" evidence="1">
    <location>
        <begin position="110"/>
        <end position="128"/>
    </location>
</feature>
<keyword evidence="1" id="KW-0812">Transmembrane</keyword>
<name>A0A1C6S921_9ACTN</name>
<keyword evidence="3" id="KW-1185">Reference proteome</keyword>
<dbReference type="RefSeq" id="WP_245714829.1">
    <property type="nucleotide sequence ID" value="NZ_FMHU01000002.1"/>
</dbReference>
<proteinExistence type="predicted"/>
<gene>
    <name evidence="2" type="ORF">GA0074694_4352</name>
</gene>
<feature type="transmembrane region" description="Helical" evidence="1">
    <location>
        <begin position="58"/>
        <end position="78"/>
    </location>
</feature>
<keyword evidence="1" id="KW-1133">Transmembrane helix</keyword>
<keyword evidence="1" id="KW-0472">Membrane</keyword>
<protein>
    <submittedName>
        <fullName evidence="2">Uncharacterized protein</fullName>
    </submittedName>
</protein>
<reference evidence="3" key="1">
    <citation type="submission" date="2016-06" db="EMBL/GenBank/DDBJ databases">
        <authorList>
            <person name="Varghese N."/>
        </authorList>
    </citation>
    <scope>NUCLEOTIDE SEQUENCE [LARGE SCALE GENOMIC DNA]</scope>
    <source>
        <strain evidence="3">DSM 46123</strain>
    </source>
</reference>
<organism evidence="2 3">
    <name type="scientific">Micromonospora inyonensis</name>
    <dbReference type="NCBI Taxonomy" id="47866"/>
    <lineage>
        <taxon>Bacteria</taxon>
        <taxon>Bacillati</taxon>
        <taxon>Actinomycetota</taxon>
        <taxon>Actinomycetes</taxon>
        <taxon>Micromonosporales</taxon>
        <taxon>Micromonosporaceae</taxon>
        <taxon>Micromonospora</taxon>
    </lineage>
</organism>
<evidence type="ECO:0000256" key="1">
    <source>
        <dbReference type="SAM" id="Phobius"/>
    </source>
</evidence>
<dbReference type="EMBL" id="FMHU01000002">
    <property type="protein sequence ID" value="SCL25884.1"/>
    <property type="molecule type" value="Genomic_DNA"/>
</dbReference>
<evidence type="ECO:0000313" key="3">
    <source>
        <dbReference type="Proteomes" id="UP000198906"/>
    </source>
</evidence>